<dbReference type="EMBL" id="UOGB01000176">
    <property type="protein sequence ID" value="VAX20322.1"/>
    <property type="molecule type" value="Genomic_DNA"/>
</dbReference>
<protein>
    <recommendedName>
        <fullName evidence="2">Methyltransferase type 11 domain-containing protein</fullName>
    </recommendedName>
</protein>
<dbReference type="InterPro" id="IPR010743">
    <property type="entry name" value="Methionine_synth_MetW"/>
</dbReference>
<gene>
    <name evidence="1" type="ORF">MNBD_NITROSPINAE03-620</name>
</gene>
<organism evidence="1">
    <name type="scientific">hydrothermal vent metagenome</name>
    <dbReference type="NCBI Taxonomy" id="652676"/>
    <lineage>
        <taxon>unclassified sequences</taxon>
        <taxon>metagenomes</taxon>
        <taxon>ecological metagenomes</taxon>
    </lineage>
</organism>
<dbReference type="AlphaFoldDB" id="A0A3B1BX03"/>
<dbReference type="CDD" id="cd02440">
    <property type="entry name" value="AdoMet_MTases"/>
    <property type="match status" value="1"/>
</dbReference>
<dbReference type="PANTHER" id="PTHR43861">
    <property type="entry name" value="TRANS-ACONITATE 2-METHYLTRANSFERASE-RELATED"/>
    <property type="match status" value="1"/>
</dbReference>
<accession>A0A3B1BX03</accession>
<dbReference type="InterPro" id="IPR029063">
    <property type="entry name" value="SAM-dependent_MTases_sf"/>
</dbReference>
<dbReference type="Pfam" id="PF07021">
    <property type="entry name" value="MetW"/>
    <property type="match status" value="1"/>
</dbReference>
<reference evidence="1" key="1">
    <citation type="submission" date="2018-06" db="EMBL/GenBank/DDBJ databases">
        <authorList>
            <person name="Zhirakovskaya E."/>
        </authorList>
    </citation>
    <scope>NUCLEOTIDE SEQUENCE</scope>
</reference>
<dbReference type="Gene3D" id="3.40.50.150">
    <property type="entry name" value="Vaccinia Virus protein VP39"/>
    <property type="match status" value="1"/>
</dbReference>
<evidence type="ECO:0008006" key="2">
    <source>
        <dbReference type="Google" id="ProtNLM"/>
    </source>
</evidence>
<evidence type="ECO:0000313" key="1">
    <source>
        <dbReference type="EMBL" id="VAX20322.1"/>
    </source>
</evidence>
<dbReference type="PANTHER" id="PTHR43861:SF5">
    <property type="entry name" value="BLL5978 PROTEIN"/>
    <property type="match status" value="1"/>
</dbReference>
<sequence length="456" mass="51616">MDKTEKIKETRIDLIMSSGDDFDPKELSDRIHKRVREKMESGFYDKKEIDRISKIRGRVPDQPDTSNQHLMGILNSNWDVTAPIDLHTHRAGFSAKLTRLVKKLYQKFVHRPLKFSLTRQALFNQAVKTGVEEVFNLRERALFLSQRMTNLDERFVDMENSVERIKIDLGSRVEALDASVKGLNKSLRDIDKQGIFLKGRVIKLLGELKAVSRGKELAGLVEKEVDKLESFDYMLFENIHRGSREEIKRRLSVYIDWFKGASSVLDVGCGRGEILELFTENGIKASGVDLNGEAVKECQGKGLAVVEDNALSYLKSLPDGSLGGLTAIQFVEHLPVNVMTDFFKLAYEKLEVGAVIAAETINAACLTTFCSAFYLDLSHNKPIHPLALQFLLERIGFENVRIEYLNPYPEDIRLHPLPEGGSSGLDDSVVHEFNQNVMKLNNVLYSHTDYAVVARR</sequence>
<name>A0A3B1BX03_9ZZZZ</name>
<dbReference type="SUPFAM" id="SSF53335">
    <property type="entry name" value="S-adenosyl-L-methionine-dependent methyltransferases"/>
    <property type="match status" value="1"/>
</dbReference>
<proteinExistence type="predicted"/>